<keyword evidence="3" id="KW-1185">Reference proteome</keyword>
<dbReference type="PANTHER" id="PTHR20916:SF18">
    <property type="entry name" value="IPT_TIG DOMAIN-CONTAINING PROTEIN"/>
    <property type="match status" value="1"/>
</dbReference>
<name>A0A7G2CEA6_9TRYP</name>
<protein>
    <submittedName>
        <fullName evidence="2">Uncharacterized protein</fullName>
    </submittedName>
</protein>
<sequence length="694" mass="78181">MVSDATDISLCFHVPSLNTSTTYHNNNNNMNTEALNTSQQEGAYNIFGYFGGAYDTMLDPKNIAPNNEQNNNPNRNSTEEQFLLTPTTMNKVLSTVLQETPAPALPGFVHDATEEEVQREMHHMHLNENPPNDKEGQPPQPQFTVEGCDEEKEGEEAYFHYCNTNNIAMDKNAFHQENISVIIEEDEDSEDEEELRKLIINNNKNSPHHDEENENNNNNSEDVTASTRTIPQTNGKFQLRTVTTTMNTYNTNHHNNEEEGETTTTADPMINNYYFNKKKRNFPPPVKAAAGSLIAVGGRRVPVTKLFLLSTEDSPYKVNPDVAESRKTKREEEMPTKPTRDVLRNITNISNNNNNEIRKTVTVVSPPTGEAPSFPKNTRLTENNNNNDIKVIIGNNNNNNTASAFPHLAHSASEPSGRRRVTGAVNTRIVGETHTNNNNNTNHNAALRDDMRVDEQHLIPPAFQEIIDRSVRKQQQNQKQNVVAPSPYIFHTDPNFLSRRDNLDRYLLGVFQLRCGLTVQAIINPDRALLDYLQVPWHSSYHLEEPQPVVPRQQYTLQLLDGRSPLEGQACRDLGWCTTVLSKGALRQAPLTTNFPAVVLPVHTKNPSRLVTMLESKEQILAGQVAEVFQRLQVETNQLVIRLTADEAVCVVRCVLTPARRQRTRPKLAPARLAELVSALEATLPVKPFLNFCE</sequence>
<reference evidence="2 3" key="1">
    <citation type="submission" date="2020-08" db="EMBL/GenBank/DDBJ databases">
        <authorList>
            <person name="Newling K."/>
            <person name="Davey J."/>
            <person name="Forrester S."/>
        </authorList>
    </citation>
    <scope>NUCLEOTIDE SEQUENCE [LARGE SCALE GENOMIC DNA]</scope>
    <source>
        <strain evidence="3">Crithidia deanei Carvalho (ATCC PRA-265)</strain>
    </source>
</reference>
<dbReference type="VEuPathDB" id="TriTrypDB:ADEAN_000567700"/>
<evidence type="ECO:0000313" key="3">
    <source>
        <dbReference type="Proteomes" id="UP000515908"/>
    </source>
</evidence>
<dbReference type="PANTHER" id="PTHR20916">
    <property type="entry name" value="CYSTEINE AND GLYCINE-RICH PROTEIN 2 BINDING PROTEIN"/>
    <property type="match status" value="1"/>
</dbReference>
<evidence type="ECO:0000256" key="1">
    <source>
        <dbReference type="SAM" id="MobiDB-lite"/>
    </source>
</evidence>
<feature type="compositionally biased region" description="Basic and acidic residues" evidence="1">
    <location>
        <begin position="125"/>
        <end position="136"/>
    </location>
</feature>
<accession>A0A7G2CEA6</accession>
<evidence type="ECO:0000313" key="2">
    <source>
        <dbReference type="EMBL" id="CAD2218190.1"/>
    </source>
</evidence>
<organism evidence="2 3">
    <name type="scientific">Angomonas deanei</name>
    <dbReference type="NCBI Taxonomy" id="59799"/>
    <lineage>
        <taxon>Eukaryota</taxon>
        <taxon>Discoba</taxon>
        <taxon>Euglenozoa</taxon>
        <taxon>Kinetoplastea</taxon>
        <taxon>Metakinetoplastina</taxon>
        <taxon>Trypanosomatida</taxon>
        <taxon>Trypanosomatidae</taxon>
        <taxon>Strigomonadinae</taxon>
        <taxon>Angomonas</taxon>
    </lineage>
</organism>
<dbReference type="Proteomes" id="UP000515908">
    <property type="component" value="Chromosome 10"/>
</dbReference>
<feature type="region of interest" description="Disordered" evidence="1">
    <location>
        <begin position="125"/>
        <end position="145"/>
    </location>
</feature>
<gene>
    <name evidence="2" type="ORF">ADEAN_000567700</name>
</gene>
<dbReference type="EMBL" id="LR877154">
    <property type="protein sequence ID" value="CAD2218190.1"/>
    <property type="molecule type" value="Genomic_DNA"/>
</dbReference>
<proteinExistence type="predicted"/>
<feature type="compositionally biased region" description="Polar residues" evidence="1">
    <location>
        <begin position="220"/>
        <end position="230"/>
    </location>
</feature>
<feature type="region of interest" description="Disordered" evidence="1">
    <location>
        <begin position="364"/>
        <end position="383"/>
    </location>
</feature>
<feature type="region of interest" description="Disordered" evidence="1">
    <location>
        <begin position="201"/>
        <end position="230"/>
    </location>
</feature>
<dbReference type="AlphaFoldDB" id="A0A7G2CEA6"/>